<dbReference type="AlphaFoldDB" id="A0AAN9PQL3"/>
<accession>A0AAN9PQL3</accession>
<sequence length="259" mass="28705">MLKARHTRSGGGAQRERFQQSHPCVEESPTHQAKEKVRDLSLEECILNKGGGGENERRLHEERKEASVKEKGSSYEKVYKKSSDPDAYYHAKGRHEALGVNVLIMSSINLSPLPNTKHVVQEIVKQALHAPCNSLSFEVQPHKSTYPYLKRSSSSQGLFETAKVLESESAAGLKWSAQSTPILKADSMHKLCEPKTGWPAALSSLDVPIGQLQADSMHKSCGPKLDGLLHHPLRLACCTIHHARSSMTQRACHDTRFNP</sequence>
<protein>
    <submittedName>
        <fullName evidence="2">Uncharacterized protein</fullName>
    </submittedName>
</protein>
<evidence type="ECO:0000256" key="1">
    <source>
        <dbReference type="SAM" id="MobiDB-lite"/>
    </source>
</evidence>
<feature type="compositionally biased region" description="Basic and acidic residues" evidence="1">
    <location>
        <begin position="54"/>
        <end position="72"/>
    </location>
</feature>
<evidence type="ECO:0000313" key="3">
    <source>
        <dbReference type="Proteomes" id="UP001367508"/>
    </source>
</evidence>
<feature type="region of interest" description="Disordered" evidence="1">
    <location>
        <begin position="1"/>
        <end position="72"/>
    </location>
</feature>
<dbReference type="EMBL" id="JAYMYQ010000011">
    <property type="protein sequence ID" value="KAK7306332.1"/>
    <property type="molecule type" value="Genomic_DNA"/>
</dbReference>
<organism evidence="2 3">
    <name type="scientific">Canavalia gladiata</name>
    <name type="common">Sword bean</name>
    <name type="synonym">Dolichos gladiatus</name>
    <dbReference type="NCBI Taxonomy" id="3824"/>
    <lineage>
        <taxon>Eukaryota</taxon>
        <taxon>Viridiplantae</taxon>
        <taxon>Streptophyta</taxon>
        <taxon>Embryophyta</taxon>
        <taxon>Tracheophyta</taxon>
        <taxon>Spermatophyta</taxon>
        <taxon>Magnoliopsida</taxon>
        <taxon>eudicotyledons</taxon>
        <taxon>Gunneridae</taxon>
        <taxon>Pentapetalae</taxon>
        <taxon>rosids</taxon>
        <taxon>fabids</taxon>
        <taxon>Fabales</taxon>
        <taxon>Fabaceae</taxon>
        <taxon>Papilionoideae</taxon>
        <taxon>50 kb inversion clade</taxon>
        <taxon>NPAAA clade</taxon>
        <taxon>indigoferoid/millettioid clade</taxon>
        <taxon>Phaseoleae</taxon>
        <taxon>Canavalia</taxon>
    </lineage>
</organism>
<comment type="caution">
    <text evidence="2">The sequence shown here is derived from an EMBL/GenBank/DDBJ whole genome shotgun (WGS) entry which is preliminary data.</text>
</comment>
<reference evidence="2 3" key="1">
    <citation type="submission" date="2024-01" db="EMBL/GenBank/DDBJ databases">
        <title>The genomes of 5 underutilized Papilionoideae crops provide insights into root nodulation and disease resistanc.</title>
        <authorList>
            <person name="Jiang F."/>
        </authorList>
    </citation>
    <scope>NUCLEOTIDE SEQUENCE [LARGE SCALE GENOMIC DNA]</scope>
    <source>
        <strain evidence="2">LVBAO_FW01</strain>
        <tissue evidence="2">Leaves</tissue>
    </source>
</reference>
<gene>
    <name evidence="2" type="ORF">VNO77_44263</name>
</gene>
<keyword evidence="3" id="KW-1185">Reference proteome</keyword>
<evidence type="ECO:0000313" key="2">
    <source>
        <dbReference type="EMBL" id="KAK7306332.1"/>
    </source>
</evidence>
<feature type="compositionally biased region" description="Basic and acidic residues" evidence="1">
    <location>
        <begin position="14"/>
        <end position="41"/>
    </location>
</feature>
<name>A0AAN9PQL3_CANGL</name>
<proteinExistence type="predicted"/>
<dbReference type="Proteomes" id="UP001367508">
    <property type="component" value="Unassembled WGS sequence"/>
</dbReference>